<keyword evidence="2" id="KW-0645">Protease</keyword>
<comment type="similarity">
    <text evidence="1">Belongs to the peptidase S1 family.</text>
</comment>
<evidence type="ECO:0000259" key="6">
    <source>
        <dbReference type="PROSITE" id="PS50240"/>
    </source>
</evidence>
<keyword evidence="5" id="KW-1015">Disulfide bond</keyword>
<dbReference type="InterPro" id="IPR001254">
    <property type="entry name" value="Trypsin_dom"/>
</dbReference>
<evidence type="ECO:0000256" key="1">
    <source>
        <dbReference type="ARBA" id="ARBA00007664"/>
    </source>
</evidence>
<feature type="domain" description="Peptidase S1" evidence="6">
    <location>
        <begin position="277"/>
        <end position="574"/>
    </location>
</feature>
<dbReference type="PROSITE" id="PS00135">
    <property type="entry name" value="TRYPSIN_SER"/>
    <property type="match status" value="1"/>
</dbReference>
<dbReference type="AlphaFoldDB" id="A0A6A4KAI8"/>
<evidence type="ECO:0000256" key="5">
    <source>
        <dbReference type="ARBA" id="ARBA00023157"/>
    </source>
</evidence>
<evidence type="ECO:0000256" key="2">
    <source>
        <dbReference type="ARBA" id="ARBA00022670"/>
    </source>
</evidence>
<reference evidence="7" key="1">
    <citation type="journal article" date="2021" name="Mol. Ecol. Resour.">
        <title>Apolygus lucorum genome provides insights into omnivorousness and mesophyll feeding.</title>
        <authorList>
            <person name="Liu Y."/>
            <person name="Liu H."/>
            <person name="Wang H."/>
            <person name="Huang T."/>
            <person name="Liu B."/>
            <person name="Yang B."/>
            <person name="Yin L."/>
            <person name="Li B."/>
            <person name="Zhang Y."/>
            <person name="Zhang S."/>
            <person name="Jiang F."/>
            <person name="Zhang X."/>
            <person name="Ren Y."/>
            <person name="Wang B."/>
            <person name="Wang S."/>
            <person name="Lu Y."/>
            <person name="Wu K."/>
            <person name="Fan W."/>
            <person name="Wang G."/>
        </authorList>
    </citation>
    <scope>NUCLEOTIDE SEQUENCE</scope>
    <source>
        <strain evidence="7">12Hb</strain>
    </source>
</reference>
<evidence type="ECO:0000256" key="4">
    <source>
        <dbReference type="ARBA" id="ARBA00022825"/>
    </source>
</evidence>
<dbReference type="InterPro" id="IPR050430">
    <property type="entry name" value="Peptidase_S1"/>
</dbReference>
<dbReference type="EMBL" id="WIXP02000011">
    <property type="protein sequence ID" value="KAF6202701.1"/>
    <property type="molecule type" value="Genomic_DNA"/>
</dbReference>
<dbReference type="InterPro" id="IPR033116">
    <property type="entry name" value="TRYPSIN_SER"/>
</dbReference>
<keyword evidence="3" id="KW-0378">Hydrolase</keyword>
<evidence type="ECO:0000313" key="7">
    <source>
        <dbReference type="EMBL" id="KAF6202701.1"/>
    </source>
</evidence>
<dbReference type="Gene3D" id="2.40.10.10">
    <property type="entry name" value="Trypsin-like serine proteases"/>
    <property type="match status" value="2"/>
</dbReference>
<dbReference type="OrthoDB" id="10059102at2759"/>
<dbReference type="Proteomes" id="UP000466442">
    <property type="component" value="Unassembled WGS sequence"/>
</dbReference>
<sequence>MVSLLMVCGYLCFLSGVTTAEKEIFEWGSRGALERQRIHQGVKSYIRDYPFYVMILRLYDETGWRYLCGGVLIHVNATLTACHCSDEGVSEGRDETVIIGGVENPWKGGMGLQASYVQYVVHHPLCGKRKRLEYPRDFDACVMFHKKPFKYTLFVQPIRLFSRDPELNMKKYREWSVRQQLGVVLGNGFNSSGSNASMTYYMQAGLTMTLTTEECRRRMCGSGYAALCRYDFEEHGQICLLGLESTACGGDSGGPIIVKGYVVGIVSWSTECESGEIFGGAAPREMFPISVEILLVALWISSSKPEFTAEPNDLRTRELKYASFPFYVQVIKFTKARQNWHYLCGGSLIGPSVTLTSCHCVSSPEGQYTRVYLDLRHDALVVIAGAENPWFGSPYKQDSYIKQIMAHPHCSQSTVNTSSWDVAALLHFRSFQTTEQVRPTRLYHNDPRQNLEELMRVMAAEGNCYTIGNKIVSDKKLQYVEIAQMVPLSEKDCRMHACYKRIDNLCGHKYIDAGQFCMKPVRKCIGASGGPIICKGFLFGVSGWPGGCSVGGFSIDANVVAVTHVTNWYAAGLRKVSSESPSLRGAYLMLLPTCLFLNPLRYIGF</sequence>
<protein>
    <recommendedName>
        <fullName evidence="6">Peptidase S1 domain-containing protein</fullName>
    </recommendedName>
</protein>
<dbReference type="Pfam" id="PF00089">
    <property type="entry name" value="Trypsin"/>
    <property type="match status" value="2"/>
</dbReference>
<gene>
    <name evidence="7" type="ORF">GE061_003103</name>
</gene>
<comment type="caution">
    <text evidence="7">The sequence shown here is derived from an EMBL/GenBank/DDBJ whole genome shotgun (WGS) entry which is preliminary data.</text>
</comment>
<dbReference type="SUPFAM" id="SSF50494">
    <property type="entry name" value="Trypsin-like serine proteases"/>
    <property type="match status" value="2"/>
</dbReference>
<keyword evidence="4" id="KW-0720">Serine protease</keyword>
<evidence type="ECO:0000313" key="8">
    <source>
        <dbReference type="Proteomes" id="UP000466442"/>
    </source>
</evidence>
<organism evidence="7 8">
    <name type="scientific">Apolygus lucorum</name>
    <name type="common">Small green plant bug</name>
    <name type="synonym">Lygocoris lucorum</name>
    <dbReference type="NCBI Taxonomy" id="248454"/>
    <lineage>
        <taxon>Eukaryota</taxon>
        <taxon>Metazoa</taxon>
        <taxon>Ecdysozoa</taxon>
        <taxon>Arthropoda</taxon>
        <taxon>Hexapoda</taxon>
        <taxon>Insecta</taxon>
        <taxon>Pterygota</taxon>
        <taxon>Neoptera</taxon>
        <taxon>Paraneoptera</taxon>
        <taxon>Hemiptera</taxon>
        <taxon>Heteroptera</taxon>
        <taxon>Panheteroptera</taxon>
        <taxon>Cimicomorpha</taxon>
        <taxon>Miridae</taxon>
        <taxon>Mirini</taxon>
        <taxon>Apolygus</taxon>
    </lineage>
</organism>
<dbReference type="PROSITE" id="PS50240">
    <property type="entry name" value="TRYPSIN_DOM"/>
    <property type="match status" value="2"/>
</dbReference>
<dbReference type="PANTHER" id="PTHR24276:SF91">
    <property type="entry name" value="AT26814P-RELATED"/>
    <property type="match status" value="1"/>
</dbReference>
<dbReference type="InterPro" id="IPR009003">
    <property type="entry name" value="Peptidase_S1_PA"/>
</dbReference>
<dbReference type="SMART" id="SM00020">
    <property type="entry name" value="Tryp_SPc"/>
    <property type="match status" value="1"/>
</dbReference>
<accession>A0A6A4KAI8</accession>
<dbReference type="InterPro" id="IPR043504">
    <property type="entry name" value="Peptidase_S1_PA_chymotrypsin"/>
</dbReference>
<dbReference type="GO" id="GO:0006508">
    <property type="term" value="P:proteolysis"/>
    <property type="evidence" value="ECO:0007669"/>
    <property type="project" value="UniProtKB-KW"/>
</dbReference>
<keyword evidence="8" id="KW-1185">Reference proteome</keyword>
<proteinExistence type="inferred from homology"/>
<dbReference type="InterPro" id="IPR001314">
    <property type="entry name" value="Peptidase_S1A"/>
</dbReference>
<name>A0A6A4KAI8_APOLU</name>
<dbReference type="PRINTS" id="PR00722">
    <property type="entry name" value="CHYMOTRYPSIN"/>
</dbReference>
<dbReference type="GO" id="GO:0004252">
    <property type="term" value="F:serine-type endopeptidase activity"/>
    <property type="evidence" value="ECO:0007669"/>
    <property type="project" value="InterPro"/>
</dbReference>
<dbReference type="PANTHER" id="PTHR24276">
    <property type="entry name" value="POLYSERASE-RELATED"/>
    <property type="match status" value="1"/>
</dbReference>
<feature type="domain" description="Peptidase S1" evidence="6">
    <location>
        <begin position="38"/>
        <end position="305"/>
    </location>
</feature>
<evidence type="ECO:0000256" key="3">
    <source>
        <dbReference type="ARBA" id="ARBA00022801"/>
    </source>
</evidence>